<dbReference type="Pfam" id="PF06224">
    <property type="entry name" value="AlkZ-like"/>
    <property type="match status" value="1"/>
</dbReference>
<dbReference type="InterPro" id="IPR009351">
    <property type="entry name" value="AlkZ-like"/>
</dbReference>
<reference evidence="1 2" key="1">
    <citation type="submission" date="2022-07" db="EMBL/GenBank/DDBJ databases">
        <title>Novel species in genus cellulomonas.</title>
        <authorList>
            <person name="Ye L."/>
        </authorList>
    </citation>
    <scope>NUCLEOTIDE SEQUENCE [LARGE SCALE GENOMIC DNA]</scope>
    <source>
        <strain evidence="2">zg-Y908</strain>
    </source>
</reference>
<proteinExistence type="predicted"/>
<keyword evidence="1" id="KW-0238">DNA-binding</keyword>
<dbReference type="PANTHER" id="PTHR38479">
    <property type="entry name" value="LMO0824 PROTEIN"/>
    <property type="match status" value="1"/>
</dbReference>
<dbReference type="Proteomes" id="UP001317322">
    <property type="component" value="Chromosome"/>
</dbReference>
<organism evidence="1 2">
    <name type="scientific">Cellulomonas wangsupingiae</name>
    <dbReference type="NCBI Taxonomy" id="2968085"/>
    <lineage>
        <taxon>Bacteria</taxon>
        <taxon>Bacillati</taxon>
        <taxon>Actinomycetota</taxon>
        <taxon>Actinomycetes</taxon>
        <taxon>Micrococcales</taxon>
        <taxon>Cellulomonadaceae</taxon>
        <taxon>Cellulomonas</taxon>
    </lineage>
</organism>
<keyword evidence="2" id="KW-1185">Reference proteome</keyword>
<dbReference type="GO" id="GO:0003677">
    <property type="term" value="F:DNA binding"/>
    <property type="evidence" value="ECO:0007669"/>
    <property type="project" value="UniProtKB-KW"/>
</dbReference>
<name>A0ABY5K9L3_9CELL</name>
<dbReference type="EMBL" id="CP101989">
    <property type="protein sequence ID" value="UUI66748.1"/>
    <property type="molecule type" value="Genomic_DNA"/>
</dbReference>
<dbReference type="PANTHER" id="PTHR38479:SF2">
    <property type="entry name" value="WINGED HELIX DNA-BINDING DOMAIN-CONTAINING PROTEIN"/>
    <property type="match status" value="1"/>
</dbReference>
<gene>
    <name evidence="1" type="ORF">NP075_08645</name>
</gene>
<evidence type="ECO:0000313" key="2">
    <source>
        <dbReference type="Proteomes" id="UP001317322"/>
    </source>
</evidence>
<sequence length="355" mass="39097">MTWRAQRQHLTSRLPAARLTDVVSRLAGVQAQLLSSVQLALWARTDGLDREALTDALWRRRSLVKLWGMRGTLHVLPTDELATWLAAFGTYRGYGMDDSRVRTLVEHVGAALDEAPLTRAGLADAVLARSGSAELAGMVAGSWGLYLKPVAFRGQLCFADGDGTLVRFSTPARWTGAPVDPVAPATALRRVARRFLAAHGPATEVDLARWWGVGHGQSRRMLQLLGDEVRQVRVAATPAWALAEHLDSLVSTEPTARVHLLPAFDQLTLTAPRDERAVLPAPRARVFRDQGWVSPVLLRGGRVAGVWRHRATTRRLTVELEPFARWGARARATTEREVERLASFLGGSLTVTWLR</sequence>
<dbReference type="RefSeq" id="WP_227562800.1">
    <property type="nucleotide sequence ID" value="NZ_CP101989.1"/>
</dbReference>
<accession>A0ABY5K9L3</accession>
<evidence type="ECO:0000313" key="1">
    <source>
        <dbReference type="EMBL" id="UUI66748.1"/>
    </source>
</evidence>
<protein>
    <submittedName>
        <fullName evidence="1">Winged helix DNA-binding domain-containing protein</fullName>
    </submittedName>
</protein>